<gene>
    <name evidence="2" type="ORF">D9V29_01555</name>
</gene>
<feature type="transmembrane region" description="Helical" evidence="1">
    <location>
        <begin position="26"/>
        <end position="44"/>
    </location>
</feature>
<feature type="transmembrane region" description="Helical" evidence="1">
    <location>
        <begin position="183"/>
        <end position="208"/>
    </location>
</feature>
<comment type="caution">
    <text evidence="2">The sequence shown here is derived from an EMBL/GenBank/DDBJ whole genome shotgun (WGS) entry which is preliminary data.</text>
</comment>
<accession>A0A3L7A1Z9</accession>
<dbReference type="Proteomes" id="UP000270299">
    <property type="component" value="Unassembled WGS sequence"/>
</dbReference>
<protein>
    <submittedName>
        <fullName evidence="2">Uncharacterized protein</fullName>
    </submittedName>
</protein>
<keyword evidence="1" id="KW-0472">Membrane</keyword>
<evidence type="ECO:0000256" key="1">
    <source>
        <dbReference type="SAM" id="Phobius"/>
    </source>
</evidence>
<proteinExistence type="predicted"/>
<feature type="transmembrane region" description="Helical" evidence="1">
    <location>
        <begin position="121"/>
        <end position="140"/>
    </location>
</feature>
<evidence type="ECO:0000313" key="2">
    <source>
        <dbReference type="EMBL" id="RLP73402.1"/>
    </source>
</evidence>
<reference evidence="2 3" key="1">
    <citation type="submission" date="2018-10" db="EMBL/GenBank/DDBJ databases">
        <authorList>
            <person name="Li J."/>
        </authorList>
    </citation>
    <scope>NUCLEOTIDE SEQUENCE [LARGE SCALE GENOMIC DNA]</scope>
    <source>
        <strain evidence="2 3">CCTCC AB209002</strain>
    </source>
</reference>
<dbReference type="AlphaFoldDB" id="A0A3L7A1Z9"/>
<keyword evidence="3" id="KW-1185">Reference proteome</keyword>
<evidence type="ECO:0000313" key="3">
    <source>
        <dbReference type="Proteomes" id="UP000270299"/>
    </source>
</evidence>
<organism evidence="2 3">
    <name type="scientific">Mycetocola manganoxydans</name>
    <dbReference type="NCBI Taxonomy" id="699879"/>
    <lineage>
        <taxon>Bacteria</taxon>
        <taxon>Bacillati</taxon>
        <taxon>Actinomycetota</taxon>
        <taxon>Actinomycetes</taxon>
        <taxon>Micrococcales</taxon>
        <taxon>Microbacteriaceae</taxon>
        <taxon>Mycetocola</taxon>
    </lineage>
</organism>
<feature type="transmembrane region" description="Helical" evidence="1">
    <location>
        <begin position="152"/>
        <end position="171"/>
    </location>
</feature>
<dbReference type="EMBL" id="RCUV01000002">
    <property type="protein sequence ID" value="RLP73402.1"/>
    <property type="molecule type" value="Genomic_DNA"/>
</dbReference>
<keyword evidence="1" id="KW-0812">Transmembrane</keyword>
<sequence length="227" mass="23262">MSATLNTMFSDDTRGAAAAALDPRRTWFLGGVLLLVSHVVTAGLEPGGFLLGISNTLGTVLFAAALVVFALGFSAAGSVTARRPLGTGALVALAVWSLVDLVLDLAGAIPGDIALDVLVTFGYIDTAVQFALAVVAAVQIARAGVVPKPWNWAPAVVVAALTVSWLLQFILQGVMQNGEPAVYLLLSIDSVVRIGGTIFLGVLAIVLATHANRAPIGAPATREPSAR</sequence>
<name>A0A3L7A1Z9_9MICO</name>
<feature type="transmembrane region" description="Helical" evidence="1">
    <location>
        <begin position="50"/>
        <end position="73"/>
    </location>
</feature>
<feature type="transmembrane region" description="Helical" evidence="1">
    <location>
        <begin position="85"/>
        <end position="109"/>
    </location>
</feature>
<keyword evidence="1" id="KW-1133">Transmembrane helix</keyword>